<dbReference type="Proteomes" id="UP000887159">
    <property type="component" value="Unassembled WGS sequence"/>
</dbReference>
<evidence type="ECO:0000313" key="3">
    <source>
        <dbReference type="Proteomes" id="UP000887159"/>
    </source>
</evidence>
<dbReference type="AlphaFoldDB" id="A0A8X6S5E6"/>
<protein>
    <submittedName>
        <fullName evidence="2">Uncharacterized protein</fullName>
    </submittedName>
</protein>
<gene>
    <name evidence="2" type="ORF">TNCV_2142201</name>
</gene>
<feature type="region of interest" description="Disordered" evidence="1">
    <location>
        <begin position="28"/>
        <end position="77"/>
    </location>
</feature>
<dbReference type="InterPro" id="IPR036397">
    <property type="entry name" value="RNaseH_sf"/>
</dbReference>
<dbReference type="Gene3D" id="3.30.420.10">
    <property type="entry name" value="Ribonuclease H-like superfamily/Ribonuclease H"/>
    <property type="match status" value="1"/>
</dbReference>
<name>A0A8X6S5E6_TRICX</name>
<sequence>MAVAPKDNAPTHTTLSVNQLLTSKNITVLRPPPYAPDLARHMRGSGKNGESRERPSKNVIPEVLPGMEAPNTEVCEG</sequence>
<dbReference type="GO" id="GO:0003676">
    <property type="term" value="F:nucleic acid binding"/>
    <property type="evidence" value="ECO:0007669"/>
    <property type="project" value="InterPro"/>
</dbReference>
<proteinExistence type="predicted"/>
<evidence type="ECO:0000256" key="1">
    <source>
        <dbReference type="SAM" id="MobiDB-lite"/>
    </source>
</evidence>
<evidence type="ECO:0000313" key="2">
    <source>
        <dbReference type="EMBL" id="GFY00828.1"/>
    </source>
</evidence>
<accession>A0A8X6S5E6</accession>
<reference evidence="2" key="1">
    <citation type="submission" date="2020-08" db="EMBL/GenBank/DDBJ databases">
        <title>Multicomponent nature underlies the extraordinary mechanical properties of spider dragline silk.</title>
        <authorList>
            <person name="Kono N."/>
            <person name="Nakamura H."/>
            <person name="Mori M."/>
            <person name="Yoshida Y."/>
            <person name="Ohtoshi R."/>
            <person name="Malay A.D."/>
            <person name="Moran D.A.P."/>
            <person name="Tomita M."/>
            <person name="Numata K."/>
            <person name="Arakawa K."/>
        </authorList>
    </citation>
    <scope>NUCLEOTIDE SEQUENCE</scope>
</reference>
<keyword evidence="3" id="KW-1185">Reference proteome</keyword>
<organism evidence="2 3">
    <name type="scientific">Trichonephila clavipes</name>
    <name type="common">Golden silk orbweaver</name>
    <name type="synonym">Nephila clavipes</name>
    <dbReference type="NCBI Taxonomy" id="2585209"/>
    <lineage>
        <taxon>Eukaryota</taxon>
        <taxon>Metazoa</taxon>
        <taxon>Ecdysozoa</taxon>
        <taxon>Arthropoda</taxon>
        <taxon>Chelicerata</taxon>
        <taxon>Arachnida</taxon>
        <taxon>Araneae</taxon>
        <taxon>Araneomorphae</taxon>
        <taxon>Entelegynae</taxon>
        <taxon>Araneoidea</taxon>
        <taxon>Nephilidae</taxon>
        <taxon>Trichonephila</taxon>
    </lineage>
</organism>
<comment type="caution">
    <text evidence="2">The sequence shown here is derived from an EMBL/GenBank/DDBJ whole genome shotgun (WGS) entry which is preliminary data.</text>
</comment>
<dbReference type="EMBL" id="BMAU01021221">
    <property type="protein sequence ID" value="GFY00828.1"/>
    <property type="molecule type" value="Genomic_DNA"/>
</dbReference>